<comment type="similarity">
    <text evidence="1 8">Belongs to the MYST (SAS/MOZ) family.</text>
</comment>
<dbReference type="Pfam" id="PF11717">
    <property type="entry name" value="Tudor-knot"/>
    <property type="match status" value="1"/>
</dbReference>
<dbReference type="Gene3D" id="1.10.10.10">
    <property type="entry name" value="Winged helix-like DNA-binding domain superfamily/Winged helix DNA-binding domain"/>
    <property type="match status" value="1"/>
</dbReference>
<dbReference type="InterPro" id="IPR016197">
    <property type="entry name" value="Chromo-like_dom_sf"/>
</dbReference>
<dbReference type="GO" id="GO:0003682">
    <property type="term" value="F:chromatin binding"/>
    <property type="evidence" value="ECO:0007669"/>
    <property type="project" value="TreeGrafter"/>
</dbReference>
<evidence type="ECO:0000256" key="8">
    <source>
        <dbReference type="RuleBase" id="RU361211"/>
    </source>
</evidence>
<dbReference type="InterPro" id="IPR036388">
    <property type="entry name" value="WH-like_DNA-bd_sf"/>
</dbReference>
<dbReference type="GO" id="GO:0004402">
    <property type="term" value="F:histone acetyltransferase activity"/>
    <property type="evidence" value="ECO:0007669"/>
    <property type="project" value="InterPro"/>
</dbReference>
<name>A0AAW0EPJ9_9TRYP</name>
<keyword evidence="5" id="KW-0862">Zinc</keyword>
<dbReference type="GO" id="GO:0005634">
    <property type="term" value="C:nucleus"/>
    <property type="evidence" value="ECO:0007669"/>
    <property type="project" value="UniProtKB-SubCell"/>
</dbReference>
<feature type="compositionally biased region" description="Gly residues" evidence="9">
    <location>
        <begin position="206"/>
        <end position="244"/>
    </location>
</feature>
<evidence type="ECO:0000256" key="6">
    <source>
        <dbReference type="ARBA" id="ARBA00022990"/>
    </source>
</evidence>
<dbReference type="CDD" id="cd04301">
    <property type="entry name" value="NAT_SF"/>
    <property type="match status" value="1"/>
</dbReference>
<organism evidence="11 12">
    <name type="scientific">Novymonas esmeraldas</name>
    <dbReference type="NCBI Taxonomy" id="1808958"/>
    <lineage>
        <taxon>Eukaryota</taxon>
        <taxon>Discoba</taxon>
        <taxon>Euglenozoa</taxon>
        <taxon>Kinetoplastea</taxon>
        <taxon>Metakinetoplastina</taxon>
        <taxon>Trypanosomatida</taxon>
        <taxon>Trypanosomatidae</taxon>
        <taxon>Novymonas</taxon>
    </lineage>
</organism>
<evidence type="ECO:0000313" key="12">
    <source>
        <dbReference type="Proteomes" id="UP001430356"/>
    </source>
</evidence>
<dbReference type="Gene3D" id="2.30.30.140">
    <property type="match status" value="1"/>
</dbReference>
<keyword evidence="8" id="KW-0539">Nucleus</keyword>
<dbReference type="GO" id="GO:0000785">
    <property type="term" value="C:chromatin"/>
    <property type="evidence" value="ECO:0007669"/>
    <property type="project" value="TreeGrafter"/>
</dbReference>
<dbReference type="PANTHER" id="PTHR10615">
    <property type="entry name" value="HISTONE ACETYLTRANSFERASE"/>
    <property type="match status" value="1"/>
</dbReference>
<feature type="compositionally biased region" description="Low complexity" evidence="9">
    <location>
        <begin position="94"/>
        <end position="120"/>
    </location>
</feature>
<dbReference type="EC" id="2.3.1.48" evidence="2 8"/>
<feature type="active site" description="Proton donor/acceptor" evidence="7">
    <location>
        <position position="403"/>
    </location>
</feature>
<comment type="catalytic activity">
    <reaction evidence="8">
        <text>L-lysyl-[protein] + acetyl-CoA = N(6)-acetyl-L-lysyl-[protein] + CoA + H(+)</text>
        <dbReference type="Rhea" id="RHEA:45948"/>
        <dbReference type="Rhea" id="RHEA-COMP:9752"/>
        <dbReference type="Rhea" id="RHEA-COMP:10731"/>
        <dbReference type="ChEBI" id="CHEBI:15378"/>
        <dbReference type="ChEBI" id="CHEBI:29969"/>
        <dbReference type="ChEBI" id="CHEBI:57287"/>
        <dbReference type="ChEBI" id="CHEBI:57288"/>
        <dbReference type="ChEBI" id="CHEBI:61930"/>
        <dbReference type="EC" id="2.3.1.48"/>
    </reaction>
</comment>
<evidence type="ECO:0000256" key="5">
    <source>
        <dbReference type="ARBA" id="ARBA00022833"/>
    </source>
</evidence>
<comment type="subcellular location">
    <subcellularLocation>
        <location evidence="8">Nucleus</location>
    </subcellularLocation>
</comment>
<evidence type="ECO:0000256" key="4">
    <source>
        <dbReference type="ARBA" id="ARBA00022771"/>
    </source>
</evidence>
<dbReference type="Gene3D" id="3.40.630.30">
    <property type="match status" value="1"/>
</dbReference>
<sequence>MSSSGVPAYDEKQKVYALLNGTFHAAIVLEVAEDATHAGFLYYVRYVEQDSRLDQWLQASDIKERHQGRAQHGSGSIYQQRSPSGIKTRRQSHATEQQTAEATALSGDAAGASTDAAASAKGGGATPHLVKVSKTRARRDSAFFSRTKNIFSICMGPYEVETWYFSPYHLARPEVQQRLQAASQCVTGSTELQLVQSATTSSMSGAGSGHGGGVGSSSGGNGVGGGGGAQVGGGSGRLGGGGGGGARQWPIATRSLSLHVCPYCLRPALDHAAVVRHLQQDCLRHPPGNEVYRDPVRRLVVLELDGSLEPTFCEHLALLSKLFLEHKALDHDMTPFLFYVLCSVEAHGLQVLGYFSKEKQTPEPYNLSCILVLPQYQSRGIGRFLIELSYELSRREGKVGTPEKPLSDLGEKLYLGYWADSVTMAVARAMEEGHCVSVDYLVQATAMIEADVLRALQHQKLLSGHQLTISEDVVERCYTRRLKKEQDITSYTFYTHLLSWAPGLYEEFRGVPPTPTFVPWRGPAVPSPHRGGGR</sequence>
<keyword evidence="12" id="KW-1185">Reference proteome</keyword>
<dbReference type="FunFam" id="1.10.10.10:FF:000779">
    <property type="entry name" value="Histone acetyltransferase"/>
    <property type="match status" value="1"/>
</dbReference>
<evidence type="ECO:0000256" key="9">
    <source>
        <dbReference type="SAM" id="MobiDB-lite"/>
    </source>
</evidence>
<evidence type="ECO:0000256" key="2">
    <source>
        <dbReference type="ARBA" id="ARBA00013184"/>
    </source>
</evidence>
<feature type="compositionally biased region" description="Polar residues" evidence="9">
    <location>
        <begin position="73"/>
        <end position="85"/>
    </location>
</feature>
<dbReference type="InterPro" id="IPR016181">
    <property type="entry name" value="Acyl_CoA_acyltransferase"/>
</dbReference>
<dbReference type="AlphaFoldDB" id="A0AAW0EPJ9"/>
<feature type="region of interest" description="Disordered" evidence="9">
    <location>
        <begin position="198"/>
        <end position="244"/>
    </location>
</feature>
<feature type="domain" description="MYST-type HAT" evidence="10">
    <location>
        <begin position="145"/>
        <end position="502"/>
    </location>
</feature>
<evidence type="ECO:0000259" key="10">
    <source>
        <dbReference type="PROSITE" id="PS51726"/>
    </source>
</evidence>
<dbReference type="Proteomes" id="UP001430356">
    <property type="component" value="Unassembled WGS sequence"/>
</dbReference>
<dbReference type="GO" id="GO:0003712">
    <property type="term" value="F:transcription coregulator activity"/>
    <property type="evidence" value="ECO:0007669"/>
    <property type="project" value="TreeGrafter"/>
</dbReference>
<keyword evidence="4" id="KW-0863">Zinc-finger</keyword>
<evidence type="ECO:0000256" key="7">
    <source>
        <dbReference type="PIRSR" id="PIRSR602717-51"/>
    </source>
</evidence>
<evidence type="ECO:0000256" key="1">
    <source>
        <dbReference type="ARBA" id="ARBA00010107"/>
    </source>
</evidence>
<dbReference type="Gene3D" id="3.30.60.60">
    <property type="entry name" value="N-acetyl transferase-like"/>
    <property type="match status" value="1"/>
</dbReference>
<keyword evidence="3" id="KW-0808">Transferase</keyword>
<feature type="region of interest" description="Disordered" evidence="9">
    <location>
        <begin position="64"/>
        <end position="127"/>
    </location>
</feature>
<evidence type="ECO:0000313" key="11">
    <source>
        <dbReference type="EMBL" id="KAK7196007.1"/>
    </source>
</evidence>
<comment type="caution">
    <text evidence="11">The sequence shown here is derived from an EMBL/GenBank/DDBJ whole genome shotgun (WGS) entry which is preliminary data.</text>
</comment>
<dbReference type="PROSITE" id="PS51726">
    <property type="entry name" value="MYST_HAT"/>
    <property type="match status" value="1"/>
</dbReference>
<dbReference type="SUPFAM" id="SSF55729">
    <property type="entry name" value="Acyl-CoA N-acyltransferases (Nat)"/>
    <property type="match status" value="1"/>
</dbReference>
<gene>
    <name evidence="11" type="ORF">NESM_000534000</name>
</gene>
<dbReference type="InterPro" id="IPR050603">
    <property type="entry name" value="MYST_HAT"/>
</dbReference>
<protein>
    <recommendedName>
        <fullName evidence="2 8">Histone acetyltransferase</fullName>
        <ecNumber evidence="2 8">2.3.1.48</ecNumber>
    </recommendedName>
</protein>
<dbReference type="PANTHER" id="PTHR10615:SF161">
    <property type="entry name" value="HISTONE ACETYLTRANSFERASE KAT7"/>
    <property type="match status" value="1"/>
</dbReference>
<accession>A0AAW0EPJ9</accession>
<reference evidence="11 12" key="1">
    <citation type="journal article" date="2021" name="MBio">
        <title>A New Model Trypanosomatid, Novymonas esmeraldas: Genomic Perception of Its 'Candidatus Pandoraea novymonadis' Endosymbiont.</title>
        <authorList>
            <person name="Zakharova A."/>
            <person name="Saura A."/>
            <person name="Butenko A."/>
            <person name="Podesvova L."/>
            <person name="Warmusova S."/>
            <person name="Kostygov A.Y."/>
            <person name="Nenarokova A."/>
            <person name="Lukes J."/>
            <person name="Opperdoes F.R."/>
            <person name="Yurchenko V."/>
        </authorList>
    </citation>
    <scope>NUCLEOTIDE SEQUENCE [LARGE SCALE GENOMIC DNA]</scope>
    <source>
        <strain evidence="11 12">E262AT.01</strain>
    </source>
</reference>
<dbReference type="GO" id="GO:0006357">
    <property type="term" value="P:regulation of transcription by RNA polymerase II"/>
    <property type="evidence" value="ECO:0007669"/>
    <property type="project" value="TreeGrafter"/>
</dbReference>
<dbReference type="Pfam" id="PF01853">
    <property type="entry name" value="MOZ_SAS"/>
    <property type="match status" value="1"/>
</dbReference>
<dbReference type="InterPro" id="IPR002717">
    <property type="entry name" value="HAT_MYST-type"/>
</dbReference>
<dbReference type="InterPro" id="IPR025995">
    <property type="entry name" value="Tudor-knot"/>
</dbReference>
<dbReference type="GO" id="GO:0008270">
    <property type="term" value="F:zinc ion binding"/>
    <property type="evidence" value="ECO:0007669"/>
    <property type="project" value="UniProtKB-KW"/>
</dbReference>
<keyword evidence="4" id="KW-0479">Metal-binding</keyword>
<dbReference type="EMBL" id="JAECZO010000066">
    <property type="protein sequence ID" value="KAK7196007.1"/>
    <property type="molecule type" value="Genomic_DNA"/>
</dbReference>
<evidence type="ECO:0000256" key="3">
    <source>
        <dbReference type="ARBA" id="ARBA00022679"/>
    </source>
</evidence>
<dbReference type="SUPFAM" id="SSF54160">
    <property type="entry name" value="Chromo domain-like"/>
    <property type="match status" value="1"/>
</dbReference>
<keyword evidence="6" id="KW-0007">Acetylation</keyword>
<proteinExistence type="inferred from homology"/>